<dbReference type="AlphaFoldDB" id="A0A8J5T203"/>
<keyword evidence="3" id="KW-1185">Reference proteome</keyword>
<accession>A0A8J5T203</accession>
<organism evidence="2 3">
    <name type="scientific">Homarus americanus</name>
    <name type="common">American lobster</name>
    <dbReference type="NCBI Taxonomy" id="6706"/>
    <lineage>
        <taxon>Eukaryota</taxon>
        <taxon>Metazoa</taxon>
        <taxon>Ecdysozoa</taxon>
        <taxon>Arthropoda</taxon>
        <taxon>Crustacea</taxon>
        <taxon>Multicrustacea</taxon>
        <taxon>Malacostraca</taxon>
        <taxon>Eumalacostraca</taxon>
        <taxon>Eucarida</taxon>
        <taxon>Decapoda</taxon>
        <taxon>Pleocyemata</taxon>
        <taxon>Astacidea</taxon>
        <taxon>Nephropoidea</taxon>
        <taxon>Nephropidae</taxon>
        <taxon>Homarus</taxon>
    </lineage>
</organism>
<proteinExistence type="predicted"/>
<dbReference type="EMBL" id="JAHLQT010011632">
    <property type="protein sequence ID" value="KAG7171899.1"/>
    <property type="molecule type" value="Genomic_DNA"/>
</dbReference>
<gene>
    <name evidence="2" type="ORF">Hamer_G000835</name>
</gene>
<sequence length="230" mass="25951">MAPRTCHHRSMAPKTRRDLQYHPADPHHPWFGLHTILSVMRDLPEQLKEVSSEVVRASQEPDVTRKLIKDTFDSLQFLVSGLEKKLSQLIHIKENEEALKQSLAQPAVTSLQSHITKVEETLTAKMKELQTSLTHHTSPLHPRLDDFLTSTQQTSDQVQLSIHNMVEKMTTLPKDVGTQVCQVCTSLPCERVGGDDIHGERVGGDDYHGERVGGDDYHCERVGGDDYQCE</sequence>
<dbReference type="Proteomes" id="UP000747542">
    <property type="component" value="Unassembled WGS sequence"/>
</dbReference>
<protein>
    <submittedName>
        <fullName evidence="2">Uncharacterized protein</fullName>
    </submittedName>
</protein>
<evidence type="ECO:0000256" key="1">
    <source>
        <dbReference type="SAM" id="MobiDB-lite"/>
    </source>
</evidence>
<feature type="compositionally biased region" description="Basic residues" evidence="1">
    <location>
        <begin position="1"/>
        <end position="11"/>
    </location>
</feature>
<evidence type="ECO:0000313" key="2">
    <source>
        <dbReference type="EMBL" id="KAG7171899.1"/>
    </source>
</evidence>
<reference evidence="2" key="1">
    <citation type="journal article" date="2021" name="Sci. Adv.">
        <title>The American lobster genome reveals insights on longevity, neural, and immune adaptations.</title>
        <authorList>
            <person name="Polinski J.M."/>
            <person name="Zimin A.V."/>
            <person name="Clark K.F."/>
            <person name="Kohn A.B."/>
            <person name="Sadowski N."/>
            <person name="Timp W."/>
            <person name="Ptitsyn A."/>
            <person name="Khanna P."/>
            <person name="Romanova D.Y."/>
            <person name="Williams P."/>
            <person name="Greenwood S.J."/>
            <person name="Moroz L.L."/>
            <person name="Walt D.R."/>
            <person name="Bodnar A.G."/>
        </authorList>
    </citation>
    <scope>NUCLEOTIDE SEQUENCE</scope>
    <source>
        <strain evidence="2">GMGI-L3</strain>
    </source>
</reference>
<evidence type="ECO:0000313" key="3">
    <source>
        <dbReference type="Proteomes" id="UP000747542"/>
    </source>
</evidence>
<feature type="region of interest" description="Disordered" evidence="1">
    <location>
        <begin position="1"/>
        <end position="21"/>
    </location>
</feature>
<comment type="caution">
    <text evidence="2">The sequence shown here is derived from an EMBL/GenBank/DDBJ whole genome shotgun (WGS) entry which is preliminary data.</text>
</comment>
<name>A0A8J5T203_HOMAM</name>
<feature type="non-terminal residue" evidence="2">
    <location>
        <position position="230"/>
    </location>
</feature>